<evidence type="ECO:0000313" key="2">
    <source>
        <dbReference type="Proteomes" id="UP000748025"/>
    </source>
</evidence>
<proteinExistence type="predicted"/>
<sequence>MAITVAPYSSEVFNRIPIFGDALPKFDRLNGDEIAKNQMREVFRRHKVEHVLGLALVHKHSFLEEGERLTDVRGTSNPLNFAAGRPSVLKFSDDGQQLAPLEFSLDQQEIDWQDPNMQEFLAEFFQIVKQMDAVNLFGLCGYPGDGYPGRVEFSSGRSNVNLTPDEARRYLPDIGFSTREAAWFYTENLEESGCHCSCYTRATQEHGHVTTPCSR</sequence>
<dbReference type="AlphaFoldDB" id="A0A9P7T0A3"/>
<protein>
    <submittedName>
        <fullName evidence="1">Uncharacterized protein</fullName>
    </submittedName>
</protein>
<dbReference type="Proteomes" id="UP000748025">
    <property type="component" value="Unassembled WGS sequence"/>
</dbReference>
<name>A0A9P7T0A3_9HYPO</name>
<comment type="caution">
    <text evidence="1">The sequence shown here is derived from an EMBL/GenBank/DDBJ whole genome shotgun (WGS) entry which is preliminary data.</text>
</comment>
<keyword evidence="2" id="KW-1185">Reference proteome</keyword>
<dbReference type="OrthoDB" id="2322999at2759"/>
<organism evidence="1 2">
    <name type="scientific">Claviceps pusilla</name>
    <dbReference type="NCBI Taxonomy" id="123648"/>
    <lineage>
        <taxon>Eukaryota</taxon>
        <taxon>Fungi</taxon>
        <taxon>Dikarya</taxon>
        <taxon>Ascomycota</taxon>
        <taxon>Pezizomycotina</taxon>
        <taxon>Sordariomycetes</taxon>
        <taxon>Hypocreomycetidae</taxon>
        <taxon>Hypocreales</taxon>
        <taxon>Clavicipitaceae</taxon>
        <taxon>Claviceps</taxon>
    </lineage>
</organism>
<evidence type="ECO:0000313" key="1">
    <source>
        <dbReference type="EMBL" id="KAG6012492.1"/>
    </source>
</evidence>
<accession>A0A9P7T0A3</accession>
<gene>
    <name evidence="1" type="ORF">E4U43_007777</name>
</gene>
<dbReference type="EMBL" id="SRPW01000730">
    <property type="protein sequence ID" value="KAG6012492.1"/>
    <property type="molecule type" value="Genomic_DNA"/>
</dbReference>
<reference evidence="1" key="1">
    <citation type="journal article" date="2020" name="bioRxiv">
        <title>Whole genome comparisons of ergot fungi reveals the divergence and evolution of species within the genus Claviceps are the result of varying mechanisms driving genome evolution and host range expansion.</title>
        <authorList>
            <person name="Wyka S.A."/>
            <person name="Mondo S.J."/>
            <person name="Liu M."/>
            <person name="Dettman J."/>
            <person name="Nalam V."/>
            <person name="Broders K.D."/>
        </authorList>
    </citation>
    <scope>NUCLEOTIDE SEQUENCE</scope>
    <source>
        <strain evidence="1">CCC 602</strain>
    </source>
</reference>